<reference evidence="2" key="1">
    <citation type="submission" date="2020-01" db="EMBL/GenBank/DDBJ databases">
        <title>Development of genomics and gene disruption for Polysphondylium violaceum indicates a role for the polyketide synthase stlB in stalk morphogenesis.</title>
        <authorList>
            <person name="Narita B."/>
            <person name="Kawabe Y."/>
            <person name="Kin K."/>
            <person name="Saito T."/>
            <person name="Gibbs R."/>
            <person name="Kuspa A."/>
            <person name="Muzny D."/>
            <person name="Queller D."/>
            <person name="Richards S."/>
            <person name="Strassman J."/>
            <person name="Sucgang R."/>
            <person name="Worley K."/>
            <person name="Schaap P."/>
        </authorList>
    </citation>
    <scope>NUCLEOTIDE SEQUENCE</scope>
    <source>
        <strain evidence="2">QSvi11</strain>
    </source>
</reference>
<proteinExistence type="predicted"/>
<comment type="caution">
    <text evidence="2">The sequence shown here is derived from an EMBL/GenBank/DDBJ whole genome shotgun (WGS) entry which is preliminary data.</text>
</comment>
<sequence>MLAGRGSSNNNNGNGNGNGLDKDKQPIKSILEDKKISARESEQQLEKIREKVKKELKDKSTVDLKEKKELLKKQYFQLANKILPEHLDMFCELEKTWNFTTYKSNPEIYMEMCREHGKYSTEFNIPIADIKNRNQLCGFLFKKLTDLQFNIILFNELLGNSQASFEEGDVYAKLVSSYVLVYFGYILRNLSTYFREVQTRDARHIEPHKLVKYNLPDLNHLDLKYKDHDNYYLIQIVEKTKSHLIELLSFIYKNDTNMKFIFNQE</sequence>
<dbReference type="AlphaFoldDB" id="A0A8J4VB71"/>
<accession>A0A8J4VB71</accession>
<name>A0A8J4VB71_9MYCE</name>
<evidence type="ECO:0000256" key="1">
    <source>
        <dbReference type="SAM" id="MobiDB-lite"/>
    </source>
</evidence>
<keyword evidence="3" id="KW-1185">Reference proteome</keyword>
<gene>
    <name evidence="2" type="ORF">CYY_000772</name>
</gene>
<evidence type="ECO:0000313" key="3">
    <source>
        <dbReference type="Proteomes" id="UP000695562"/>
    </source>
</evidence>
<evidence type="ECO:0000313" key="2">
    <source>
        <dbReference type="EMBL" id="KAF2077894.1"/>
    </source>
</evidence>
<feature type="compositionally biased region" description="Basic and acidic residues" evidence="1">
    <location>
        <begin position="20"/>
        <end position="38"/>
    </location>
</feature>
<feature type="region of interest" description="Disordered" evidence="1">
    <location>
        <begin position="1"/>
        <end position="38"/>
    </location>
</feature>
<protein>
    <submittedName>
        <fullName evidence="2">Uncharacterized protein</fullName>
    </submittedName>
</protein>
<dbReference type="EMBL" id="AJWJ01000016">
    <property type="protein sequence ID" value="KAF2077894.1"/>
    <property type="molecule type" value="Genomic_DNA"/>
</dbReference>
<dbReference type="Proteomes" id="UP000695562">
    <property type="component" value="Unassembled WGS sequence"/>
</dbReference>
<feature type="compositionally biased region" description="Low complexity" evidence="1">
    <location>
        <begin position="1"/>
        <end position="13"/>
    </location>
</feature>
<organism evidence="2 3">
    <name type="scientific">Polysphondylium violaceum</name>
    <dbReference type="NCBI Taxonomy" id="133409"/>
    <lineage>
        <taxon>Eukaryota</taxon>
        <taxon>Amoebozoa</taxon>
        <taxon>Evosea</taxon>
        <taxon>Eumycetozoa</taxon>
        <taxon>Dictyostelia</taxon>
        <taxon>Dictyosteliales</taxon>
        <taxon>Dictyosteliaceae</taxon>
        <taxon>Polysphondylium</taxon>
    </lineage>
</organism>